<sequence length="94" mass="9961">MAYVNSSGEVRDRADFSIVKTFWNFVYFVTFFPDPDAQSRYRTNLRGGGDGWGGGGGGGGGWRPDGGGPRRPMGRLNMDGPSSMPSCPMGGCCG</sequence>
<evidence type="ECO:0000313" key="2">
    <source>
        <dbReference type="Proteomes" id="UP001497535"/>
    </source>
</evidence>
<gene>
    <name evidence="1" type="ORF">MENTE1834_LOCUS21801</name>
</gene>
<organism evidence="1 2">
    <name type="scientific">Meloidogyne enterolobii</name>
    <name type="common">Root-knot nematode worm</name>
    <name type="synonym">Meloidogyne mayaguensis</name>
    <dbReference type="NCBI Taxonomy" id="390850"/>
    <lineage>
        <taxon>Eukaryota</taxon>
        <taxon>Metazoa</taxon>
        <taxon>Ecdysozoa</taxon>
        <taxon>Nematoda</taxon>
        <taxon>Chromadorea</taxon>
        <taxon>Rhabditida</taxon>
        <taxon>Tylenchina</taxon>
        <taxon>Tylenchomorpha</taxon>
        <taxon>Tylenchoidea</taxon>
        <taxon>Meloidogynidae</taxon>
        <taxon>Meloidogyninae</taxon>
        <taxon>Meloidogyne</taxon>
    </lineage>
</organism>
<reference evidence="1" key="1">
    <citation type="submission" date="2023-11" db="EMBL/GenBank/DDBJ databases">
        <authorList>
            <person name="Poullet M."/>
        </authorList>
    </citation>
    <scope>NUCLEOTIDE SEQUENCE</scope>
    <source>
        <strain evidence="1">E1834</strain>
    </source>
</reference>
<accession>A0ACB0Z7S7</accession>
<proteinExistence type="predicted"/>
<dbReference type="Proteomes" id="UP001497535">
    <property type="component" value="Unassembled WGS sequence"/>
</dbReference>
<comment type="caution">
    <text evidence="1">The sequence shown here is derived from an EMBL/GenBank/DDBJ whole genome shotgun (WGS) entry which is preliminary data.</text>
</comment>
<name>A0ACB0Z7S7_MELEN</name>
<keyword evidence="2" id="KW-1185">Reference proteome</keyword>
<dbReference type="EMBL" id="CAVMJV010000027">
    <property type="protein sequence ID" value="CAK5075026.1"/>
    <property type="molecule type" value="Genomic_DNA"/>
</dbReference>
<protein>
    <submittedName>
        <fullName evidence="1">Uncharacterized protein</fullName>
    </submittedName>
</protein>
<evidence type="ECO:0000313" key="1">
    <source>
        <dbReference type="EMBL" id="CAK5075026.1"/>
    </source>
</evidence>